<dbReference type="InterPro" id="IPR050109">
    <property type="entry name" value="HTH-type_TetR-like_transc_reg"/>
</dbReference>
<dbReference type="InterPro" id="IPR001647">
    <property type="entry name" value="HTH_TetR"/>
</dbReference>
<dbReference type="GO" id="GO:0000976">
    <property type="term" value="F:transcription cis-regulatory region binding"/>
    <property type="evidence" value="ECO:0007669"/>
    <property type="project" value="TreeGrafter"/>
</dbReference>
<dbReference type="PANTHER" id="PTHR30055">
    <property type="entry name" value="HTH-TYPE TRANSCRIPTIONAL REGULATOR RUTR"/>
    <property type="match status" value="1"/>
</dbReference>
<dbReference type="PRINTS" id="PR00455">
    <property type="entry name" value="HTHTETR"/>
</dbReference>
<evidence type="ECO:0000256" key="3">
    <source>
        <dbReference type="SAM" id="MobiDB-lite"/>
    </source>
</evidence>
<feature type="region of interest" description="Disordered" evidence="3">
    <location>
        <begin position="1"/>
        <end position="24"/>
    </location>
</feature>
<protein>
    <submittedName>
        <fullName evidence="5">TetR family transcriptional regulator</fullName>
    </submittedName>
</protein>
<dbReference type="SUPFAM" id="SSF48498">
    <property type="entry name" value="Tetracyclin repressor-like, C-terminal domain"/>
    <property type="match status" value="1"/>
</dbReference>
<reference evidence="5" key="1">
    <citation type="submission" date="2019-07" db="EMBL/GenBank/DDBJ databases">
        <title>Genomic Encyclopedia of Type Strains, Phase IV (KMG-IV): sequencing the most valuable type-strain genomes for metagenomic binning, comparative biology and taxonomic classification.</title>
        <authorList>
            <person name="Goeker M."/>
        </authorList>
    </citation>
    <scope>NUCLEOTIDE SEQUENCE</scope>
    <source>
        <strain evidence="5">DSM 44596</strain>
    </source>
</reference>
<dbReference type="PANTHER" id="PTHR30055:SF235">
    <property type="entry name" value="TRANSCRIPTIONAL REGULATORY PROTEIN"/>
    <property type="match status" value="1"/>
</dbReference>
<dbReference type="SUPFAM" id="SSF46689">
    <property type="entry name" value="Homeodomain-like"/>
    <property type="match status" value="1"/>
</dbReference>
<dbReference type="EMBL" id="VNIQ01000001">
    <property type="protein sequence ID" value="TYQ08032.1"/>
    <property type="molecule type" value="Genomic_DNA"/>
</dbReference>
<dbReference type="InterPro" id="IPR009057">
    <property type="entry name" value="Homeodomain-like_sf"/>
</dbReference>
<comment type="caution">
    <text evidence="5">The sequence shown here is derived from an EMBL/GenBank/DDBJ whole genome shotgun (WGS) entry which is preliminary data.</text>
</comment>
<accession>A0A652YWF7</accession>
<evidence type="ECO:0000256" key="2">
    <source>
        <dbReference type="PROSITE-ProRule" id="PRU00335"/>
    </source>
</evidence>
<proteinExistence type="predicted"/>
<dbReference type="InterPro" id="IPR041678">
    <property type="entry name" value="TetR_C_16"/>
</dbReference>
<dbReference type="GO" id="GO:0003700">
    <property type="term" value="F:DNA-binding transcription factor activity"/>
    <property type="evidence" value="ECO:0007669"/>
    <property type="project" value="TreeGrafter"/>
</dbReference>
<feature type="domain" description="HTH tetR-type" evidence="4">
    <location>
        <begin position="22"/>
        <end position="82"/>
    </location>
</feature>
<dbReference type="Pfam" id="PF17920">
    <property type="entry name" value="TetR_C_16"/>
    <property type="match status" value="1"/>
</dbReference>
<dbReference type="AlphaFoldDB" id="A0A652YWF7"/>
<dbReference type="PROSITE" id="PS50977">
    <property type="entry name" value="HTH_TETR_2"/>
    <property type="match status" value="1"/>
</dbReference>
<feature type="compositionally biased region" description="Polar residues" evidence="3">
    <location>
        <begin position="1"/>
        <end position="16"/>
    </location>
</feature>
<evidence type="ECO:0000259" key="4">
    <source>
        <dbReference type="PROSITE" id="PS50977"/>
    </source>
</evidence>
<feature type="DNA-binding region" description="H-T-H motif" evidence="2">
    <location>
        <begin position="45"/>
        <end position="64"/>
    </location>
</feature>
<organism evidence="5">
    <name type="scientific">Nocardia globerula</name>
    <dbReference type="NCBI Taxonomy" id="1818"/>
    <lineage>
        <taxon>Bacteria</taxon>
        <taxon>Bacillati</taxon>
        <taxon>Actinomycetota</taxon>
        <taxon>Actinomycetes</taxon>
        <taxon>Mycobacteriales</taxon>
        <taxon>Nocardiaceae</taxon>
        <taxon>Nocardia</taxon>
    </lineage>
</organism>
<name>A0A652YWF7_NOCGL</name>
<gene>
    <name evidence="5" type="ORF">FNL38_101399</name>
</gene>
<dbReference type="Pfam" id="PF00440">
    <property type="entry name" value="TetR_N"/>
    <property type="match status" value="1"/>
</dbReference>
<sequence>MRASTEVDSVTPSGQTPEPDHPSTPEAIRAAAFQLFGEHGFGGTSVRAIAKVAGVDPALVIRHFGSKEALFLETTPVEDYFEGQFDGPLDTLGEQIASFLLGKADARMLSVFTALTRASDSPRIRGRLREMTSTFATNLAARLPGDDAYTRALLVSAQVSGLLSALSTESIAPTADRDKVAKLYGRAMQTLIDQY</sequence>
<dbReference type="Gene3D" id="1.10.357.10">
    <property type="entry name" value="Tetracycline Repressor, domain 2"/>
    <property type="match status" value="1"/>
</dbReference>
<evidence type="ECO:0000313" key="5">
    <source>
        <dbReference type="EMBL" id="TYQ08032.1"/>
    </source>
</evidence>
<evidence type="ECO:0000256" key="1">
    <source>
        <dbReference type="ARBA" id="ARBA00023125"/>
    </source>
</evidence>
<dbReference type="InterPro" id="IPR036271">
    <property type="entry name" value="Tet_transcr_reg_TetR-rel_C_sf"/>
</dbReference>
<keyword evidence="1 2" id="KW-0238">DNA-binding</keyword>